<dbReference type="GO" id="GO:0051301">
    <property type="term" value="P:cell division"/>
    <property type="evidence" value="ECO:0007669"/>
    <property type="project" value="UniProtKB-KW"/>
</dbReference>
<keyword evidence="3" id="KW-0472">Membrane</keyword>
<proteinExistence type="inferred from homology"/>
<protein>
    <submittedName>
        <fullName evidence="5">Putative peptidase M41 cell division protein</fullName>
    </submittedName>
</protein>
<dbReference type="GO" id="GO:0005524">
    <property type="term" value="F:ATP binding"/>
    <property type="evidence" value="ECO:0007669"/>
    <property type="project" value="UniProtKB-KW"/>
</dbReference>
<comment type="caution">
    <text evidence="5">The sequence shown here is derived from an EMBL/GenBank/DDBJ whole genome shotgun (WGS) entry which is preliminary data.</text>
</comment>
<dbReference type="InterPro" id="IPR003960">
    <property type="entry name" value="ATPase_AAA_CS"/>
</dbReference>
<keyword evidence="1" id="KW-0067">ATP-binding</keyword>
<feature type="coiled-coil region" evidence="2">
    <location>
        <begin position="1507"/>
        <end position="1534"/>
    </location>
</feature>
<dbReference type="Gene3D" id="1.10.287.1490">
    <property type="match status" value="2"/>
</dbReference>
<dbReference type="OrthoDB" id="385844at2"/>
<dbReference type="InterPro" id="IPR027417">
    <property type="entry name" value="P-loop_NTPase"/>
</dbReference>
<dbReference type="RefSeq" id="WP_053521363.1">
    <property type="nucleotide sequence ID" value="NZ_LHCF01000003.1"/>
</dbReference>
<keyword evidence="5" id="KW-0132">Cell division</keyword>
<dbReference type="Pfam" id="PF00004">
    <property type="entry name" value="AAA"/>
    <property type="match status" value="1"/>
</dbReference>
<evidence type="ECO:0000256" key="1">
    <source>
        <dbReference type="RuleBase" id="RU003651"/>
    </source>
</evidence>
<feature type="domain" description="AAA+ ATPase" evidence="4">
    <location>
        <begin position="909"/>
        <end position="1047"/>
    </location>
</feature>
<sequence>MDDKIRELKAVKEQFFLANQNNLSNEQEKNQLIKRIDQLIQNIRGQENILFSQQQEIVSLQREKTGIEQRLTEEISAIQSQQKLQNEEKQSLVSFIETQQNLLKDKQKKLDETQEQLSLTQTTVERLNLLMQEQQNKLDKHKEDILSLRTQIFNQKNDITAKDKLIQQKIHELEAKKTELNQREKENNLLEEDKNRLNNEIKDLNRNIDVQREVLSQQALTVQQLQKDKTALENQLLSKKKEIESHQTLSQYEKQTLIRTIDYQKSILVDNQRQLDEMQEQLSSAQKQIEKLNAIIKEYKKQIAQKEEAIVALKNQIKDKSEEIKRNNTTIKQKVQELEDKQAELAQKEQKNTLLEEEKTRLTNEINDLIRDINSQRETLSQQKNSIQELQTDKTVLEGQLLSKEEEIKHHQNLSQNEKQSLLIVIDQQKNLLVEDQNQLNDIQDRLVTSQKEIDKLKKTIQDYQQQLEQQQENIITLQNTIKAKNKEISVNNEIIKQKVQELENKQERLAQGEKENNLLERDKNRLKNEIKDLISDIDSFKNKLSQQEASIEELQTDKNTLENLLSSKEQEIKTLQILSQQEKQTLQESINHQKILLQENQNQLSQTKDKLDSSQKEIEKLKKTIQDYQQQLDQRQTDIDALKKQITEQIAKINQKSEEIQNKNIELERKQTQLRDGEKQNNLLERDKNKLNAEIQTLMSDIAAQKNDLKQQGQFIQKLQKDKNNLEEELLLKETEIQTLQTLSKKEKQSLQIIINHQKNILKDNQSQLDKTQEQLRTAYFNIQEQEQKLKKNDQEFKYLNEFYDNTLDKLETIIENSQKQKEKSDQFILGKYQEMLELTKKELKDEAKERIKLTQTETAAARFLKDTTRLHSFKDVIGMEKEKEQLLESLSYLKNPEEYKKMGVKKQPRGVLLYGPPGTGKTYLAEAFAKESGLPFYAVTSADFSRSYVGEGPRIIENLFEEARKHSPCIIFIDECESIFRKRNANGLTSDHGNMISSFLSQIEGIYTDPDKTVFIIAATNFKDEIDIAVLSRFNKLIEINYWKEEELKTFVKMISKNYKLDVRAYKYLDKIIEQICKFDNHFLKSPRKIIEILDQAAGIAIEMHHHLNILPIDLQLAFDRISQSETLVDWEKHTHDKPDMAFLSTMKEYKNVPLKHLFKDSSFSFSEKKYFDLINNHYQKHQKAGYNKYLSDEIDSISFSDDKDKIKKTYNDKNPLPEGLLGVYFEDKENTDSTKRRSEIQKIDSLEEILKMGMKKVHQIYLIWDYEKLKINQQTAHMLIDKFCYKYPFLRGDAFFQTHILQKAREIDNNEAEIEQFILKFLDENIKQPLINNVFSQIVAQNLLIEEKDKLEIKKIIADKLDFLILSPHILTLEKLQFALLSETKTYLEVNKKQILEQQVDRIIEELKLNNMLFTSQQIKHFQIDLKKEVYDKLVNLMKRKNHISLDEVKANIQDNSALLIDRLFYQIWQTIYPKLHIEIVEYEKNSLITLLQNKVKKNLFFTNFSLEEIVDLLQQEINTYENNFEERLKEKVSATVHKYILIDHILEEQPNTETIELISKGAFLVAQKESQQPDVTEKKIQQEIYDFIKNYRIKNTHSYEIYVWIKHNFYIILLTLMMLYVLINSANKNQKRRY</sequence>
<dbReference type="Gene3D" id="3.40.50.300">
    <property type="entry name" value="P-loop containing nucleotide triphosphate hydrolases"/>
    <property type="match status" value="1"/>
</dbReference>
<feature type="transmembrane region" description="Helical" evidence="3">
    <location>
        <begin position="1605"/>
        <end position="1627"/>
    </location>
</feature>
<dbReference type="PANTHER" id="PTHR23076:SF97">
    <property type="entry name" value="ATP-DEPENDENT ZINC METALLOPROTEASE YME1L1"/>
    <property type="match status" value="1"/>
</dbReference>
<comment type="similarity">
    <text evidence="1">Belongs to the AAA ATPase family.</text>
</comment>
<dbReference type="Proteomes" id="UP000037386">
    <property type="component" value="Unassembled WGS sequence"/>
</dbReference>
<dbReference type="STRING" id="479893.CPX_001396"/>
<dbReference type="PROSITE" id="PS00674">
    <property type="entry name" value="AAA"/>
    <property type="match status" value="1"/>
</dbReference>
<name>A0A0M1N0C0_9MOLU</name>
<dbReference type="SUPFAM" id="SSF52540">
    <property type="entry name" value="P-loop containing nucleoside triphosphate hydrolases"/>
    <property type="match status" value="1"/>
</dbReference>
<dbReference type="GO" id="GO:0016887">
    <property type="term" value="F:ATP hydrolysis activity"/>
    <property type="evidence" value="ECO:0007669"/>
    <property type="project" value="InterPro"/>
</dbReference>
<dbReference type="GO" id="GO:0004176">
    <property type="term" value="F:ATP-dependent peptidase activity"/>
    <property type="evidence" value="ECO:0007669"/>
    <property type="project" value="TreeGrafter"/>
</dbReference>
<feature type="coiled-coil region" evidence="2">
    <location>
        <begin position="96"/>
        <end position="851"/>
    </location>
</feature>
<dbReference type="SMART" id="SM00382">
    <property type="entry name" value="AAA"/>
    <property type="match status" value="1"/>
</dbReference>
<feature type="coiled-coil region" evidence="2">
    <location>
        <begin position="22"/>
        <end position="49"/>
    </location>
</feature>
<dbReference type="InterPro" id="IPR003959">
    <property type="entry name" value="ATPase_AAA_core"/>
</dbReference>
<gene>
    <name evidence="5" type="ORF">CPX_001396</name>
</gene>
<evidence type="ECO:0000313" key="6">
    <source>
        <dbReference type="Proteomes" id="UP000037386"/>
    </source>
</evidence>
<dbReference type="GO" id="GO:0006508">
    <property type="term" value="P:proteolysis"/>
    <property type="evidence" value="ECO:0007669"/>
    <property type="project" value="TreeGrafter"/>
</dbReference>
<keyword evidence="5" id="KW-0131">Cell cycle</keyword>
<keyword evidence="1" id="KW-0547">Nucleotide-binding</keyword>
<evidence type="ECO:0000256" key="3">
    <source>
        <dbReference type="SAM" id="Phobius"/>
    </source>
</evidence>
<keyword evidence="2" id="KW-0175">Coiled coil</keyword>
<evidence type="ECO:0000313" key="5">
    <source>
        <dbReference type="EMBL" id="KOR75606.1"/>
    </source>
</evidence>
<dbReference type="PANTHER" id="PTHR23076">
    <property type="entry name" value="METALLOPROTEASE M41 FTSH"/>
    <property type="match status" value="1"/>
</dbReference>
<dbReference type="InterPro" id="IPR003593">
    <property type="entry name" value="AAA+_ATPase"/>
</dbReference>
<keyword evidence="3" id="KW-1133">Transmembrane helix</keyword>
<keyword evidence="3" id="KW-0812">Transmembrane</keyword>
<organism evidence="5 6">
    <name type="scientific">Candidatus Phytoplasma pruni</name>
    <dbReference type="NCBI Taxonomy" id="479893"/>
    <lineage>
        <taxon>Bacteria</taxon>
        <taxon>Bacillati</taxon>
        <taxon>Mycoplasmatota</taxon>
        <taxon>Mollicutes</taxon>
        <taxon>Acholeplasmatales</taxon>
        <taxon>Acholeplasmataceae</taxon>
        <taxon>Candidatus Phytoplasma</taxon>
        <taxon>16SrIII (X-disease group)</taxon>
    </lineage>
</organism>
<evidence type="ECO:0000259" key="4">
    <source>
        <dbReference type="SMART" id="SM00382"/>
    </source>
</evidence>
<reference evidence="6" key="1">
    <citation type="submission" date="2015-05" db="EMBL/GenBank/DDBJ databases">
        <title>Draft genome sequence of 'Candidatus Phytoplasma Pruni' strain CX, a plant pathogenic bacterium.</title>
        <authorList>
            <person name="Lee I.-M."/>
            <person name="Bottner-Parker K.D."/>
            <person name="Shao J."/>
            <person name="Gundersen-Rindal D.E."/>
            <person name="Zhao Y."/>
            <person name="Davis R.E."/>
        </authorList>
    </citation>
    <scope>NUCLEOTIDE SEQUENCE [LARGE SCALE GENOMIC DNA]</scope>
    <source>
        <strain evidence="6">CX</strain>
    </source>
</reference>
<accession>A0A0M1N0C0</accession>
<dbReference type="PATRIC" id="fig|479893.3.peg.179"/>
<evidence type="ECO:0000256" key="2">
    <source>
        <dbReference type="SAM" id="Coils"/>
    </source>
</evidence>
<dbReference type="EMBL" id="LHCF01000003">
    <property type="protein sequence ID" value="KOR75606.1"/>
    <property type="molecule type" value="Genomic_DNA"/>
</dbReference>